<evidence type="ECO:0000313" key="2">
    <source>
        <dbReference type="Proteomes" id="UP000236291"/>
    </source>
</evidence>
<sequence>MRKLKYYLQLQEANRKKQEETERLAKLAEIHYKQRKREIEIAACGGLIHNSSGKFIEGFTAVCGITMLYALKGGSSNY</sequence>
<name>A0A2K3MAT4_TRIPR</name>
<proteinExistence type="predicted"/>
<dbReference type="ExpressionAtlas" id="A0A2K3MAT4">
    <property type="expression patterns" value="baseline"/>
</dbReference>
<accession>A0A2K3MAT4</accession>
<reference evidence="1 2" key="1">
    <citation type="journal article" date="2014" name="Am. J. Bot.">
        <title>Genome assembly and annotation for red clover (Trifolium pratense; Fabaceae).</title>
        <authorList>
            <person name="Istvanek J."/>
            <person name="Jaros M."/>
            <person name="Krenek A."/>
            <person name="Repkova J."/>
        </authorList>
    </citation>
    <scope>NUCLEOTIDE SEQUENCE [LARGE SCALE GENOMIC DNA]</scope>
    <source>
        <strain evidence="2">cv. Tatra</strain>
        <tissue evidence="1">Young leaves</tissue>
    </source>
</reference>
<comment type="caution">
    <text evidence="1">The sequence shown here is derived from an EMBL/GenBank/DDBJ whole genome shotgun (WGS) entry which is preliminary data.</text>
</comment>
<organism evidence="1 2">
    <name type="scientific">Trifolium pratense</name>
    <name type="common">Red clover</name>
    <dbReference type="NCBI Taxonomy" id="57577"/>
    <lineage>
        <taxon>Eukaryota</taxon>
        <taxon>Viridiplantae</taxon>
        <taxon>Streptophyta</taxon>
        <taxon>Embryophyta</taxon>
        <taxon>Tracheophyta</taxon>
        <taxon>Spermatophyta</taxon>
        <taxon>Magnoliopsida</taxon>
        <taxon>eudicotyledons</taxon>
        <taxon>Gunneridae</taxon>
        <taxon>Pentapetalae</taxon>
        <taxon>rosids</taxon>
        <taxon>fabids</taxon>
        <taxon>Fabales</taxon>
        <taxon>Fabaceae</taxon>
        <taxon>Papilionoideae</taxon>
        <taxon>50 kb inversion clade</taxon>
        <taxon>NPAAA clade</taxon>
        <taxon>Hologalegina</taxon>
        <taxon>IRL clade</taxon>
        <taxon>Trifolieae</taxon>
        <taxon>Trifolium</taxon>
    </lineage>
</organism>
<dbReference type="AlphaFoldDB" id="A0A2K3MAT4"/>
<protein>
    <submittedName>
        <fullName evidence="1">Uncharacterized protein</fullName>
    </submittedName>
</protein>
<reference evidence="1 2" key="2">
    <citation type="journal article" date="2017" name="Front. Plant Sci.">
        <title>Gene Classification and Mining of Molecular Markers Useful in Red Clover (Trifolium pratense) Breeding.</title>
        <authorList>
            <person name="Istvanek J."/>
            <person name="Dluhosova J."/>
            <person name="Dluhos P."/>
            <person name="Patkova L."/>
            <person name="Nedelnik J."/>
            <person name="Repkova J."/>
        </authorList>
    </citation>
    <scope>NUCLEOTIDE SEQUENCE [LARGE SCALE GENOMIC DNA]</scope>
    <source>
        <strain evidence="2">cv. Tatra</strain>
        <tissue evidence="1">Young leaves</tissue>
    </source>
</reference>
<gene>
    <name evidence="1" type="ORF">L195_g043994</name>
</gene>
<dbReference type="EMBL" id="ASHM01055050">
    <property type="protein sequence ID" value="PNX87894.1"/>
    <property type="molecule type" value="Genomic_DNA"/>
</dbReference>
<dbReference type="Proteomes" id="UP000236291">
    <property type="component" value="Unassembled WGS sequence"/>
</dbReference>
<evidence type="ECO:0000313" key="1">
    <source>
        <dbReference type="EMBL" id="PNX87894.1"/>
    </source>
</evidence>